<evidence type="ECO:0008006" key="3">
    <source>
        <dbReference type="Google" id="ProtNLM"/>
    </source>
</evidence>
<keyword evidence="2" id="KW-1185">Reference proteome</keyword>
<organism evidence="1 2">
    <name type="scientific">Rhodovulum iodosum</name>
    <dbReference type="NCBI Taxonomy" id="68291"/>
    <lineage>
        <taxon>Bacteria</taxon>
        <taxon>Pseudomonadati</taxon>
        <taxon>Pseudomonadota</taxon>
        <taxon>Alphaproteobacteria</taxon>
        <taxon>Rhodobacterales</taxon>
        <taxon>Paracoccaceae</taxon>
        <taxon>Rhodovulum</taxon>
    </lineage>
</organism>
<dbReference type="SUPFAM" id="SSF56281">
    <property type="entry name" value="Metallo-hydrolase/oxidoreductase"/>
    <property type="match status" value="1"/>
</dbReference>
<dbReference type="EMBL" id="JBEHHI010000001">
    <property type="protein sequence ID" value="MEX5727491.1"/>
    <property type="molecule type" value="Genomic_DNA"/>
</dbReference>
<reference evidence="1 2" key="1">
    <citation type="submission" date="2024-06" db="EMBL/GenBank/DDBJ databases">
        <title>Genome of Rhodovulum iodosum, a marine photoferrotroph.</title>
        <authorList>
            <person name="Bianchini G."/>
            <person name="Nikeleit V."/>
            <person name="Kappler A."/>
            <person name="Bryce C."/>
            <person name="Sanchez-Baracaldo P."/>
        </authorList>
    </citation>
    <scope>NUCLEOTIDE SEQUENCE [LARGE SCALE GENOMIC DNA]</scope>
    <source>
        <strain evidence="1 2">UT/N1</strain>
    </source>
</reference>
<accession>A0ABV3XQ87</accession>
<proteinExistence type="predicted"/>
<dbReference type="Pfam" id="PF14234">
    <property type="entry name" value="DUF4336"/>
    <property type="match status" value="1"/>
</dbReference>
<gene>
    <name evidence="1" type="ORF">Ga0609869_000844</name>
</gene>
<dbReference type="InterPro" id="IPR025638">
    <property type="entry name" value="DUF4336"/>
</dbReference>
<comment type="caution">
    <text evidence="1">The sequence shown here is derived from an EMBL/GenBank/DDBJ whole genome shotgun (WGS) entry which is preliminary data.</text>
</comment>
<dbReference type="Proteomes" id="UP001560019">
    <property type="component" value="Unassembled WGS sequence"/>
</dbReference>
<dbReference type="InterPro" id="IPR036866">
    <property type="entry name" value="RibonucZ/Hydroxyglut_hydro"/>
</dbReference>
<sequence>MSGGEDQLYTPLNVPKPLGANIWVVDGPSVSFYGMPFPTRMTVLRVSGGLWVHSPIAPEEGLLAALDKLGPVRWLIAPNPLHYLHIGAWAKRFPDAVVWAAPGVAARSAHHGLDFPVHRVLSDRPHSDWTGLIRQKLIPGHDLLQEVVFFHDATKSLILTDLIENFEPGKLGRFMKLATWIGGVQAPHGGTPRDAKLTWRDKPAAAAAIGEVIGWGPERVIMAHGKIIEEDAVGELERAFAWLS</sequence>
<name>A0ABV3XQ87_9RHOB</name>
<dbReference type="PANTHER" id="PTHR33835">
    <property type="entry name" value="YALI0C07656P"/>
    <property type="match status" value="1"/>
</dbReference>
<evidence type="ECO:0000313" key="1">
    <source>
        <dbReference type="EMBL" id="MEX5727491.1"/>
    </source>
</evidence>
<dbReference type="PANTHER" id="PTHR33835:SF2">
    <property type="entry name" value="LYSINE-TRNA LIGASE"/>
    <property type="match status" value="1"/>
</dbReference>
<protein>
    <recommendedName>
        <fullName evidence="3">DUF4336 domain-containing protein</fullName>
    </recommendedName>
</protein>
<evidence type="ECO:0000313" key="2">
    <source>
        <dbReference type="Proteomes" id="UP001560019"/>
    </source>
</evidence>